<dbReference type="PANTHER" id="PTHR22572">
    <property type="entry name" value="SUGAR-1-PHOSPHATE GUANYL TRANSFERASE"/>
    <property type="match status" value="1"/>
</dbReference>
<evidence type="ECO:0000313" key="4">
    <source>
        <dbReference type="Proteomes" id="UP001238179"/>
    </source>
</evidence>
<sequence>MNLSVISTLEVPADCTIRSLVECIDRSGRLGVALLTQENGCLLAVITDGDVRRGLLAGLSLESLALDLLPIKNRMPNPKAVTAPVGTDSAHLLEIMQERHIRQIPLLDPQGRVADIVTMNDLLPTKQQELRAVIMAGGLGTRLRPLTDDTPKPMLSVAGRPAMEWIVEQLKRAGISRMNVATHYKPEKIMDHFGDGRAFGVEINYVNEELPLGTGGALGLLEPPEHPFIVINADVITHLDVLKMQDFHQEHGADMTVAITRQEFEVPFGIVDCEGAALTRLREKPKINLMVNAGIYLLEPRVYSFIPQKGERFNMTDLIQWLLDAGRPVVGFPIREYWMDIGEHKNLETAQDHLLDA</sequence>
<dbReference type="SUPFAM" id="SSF54631">
    <property type="entry name" value="CBS-domain pair"/>
    <property type="match status" value="1"/>
</dbReference>
<dbReference type="AlphaFoldDB" id="A0AA48K9Z9"/>
<reference evidence="4" key="1">
    <citation type="journal article" date="2023" name="Int. J. Syst. Evol. Microbiol.">
        <title>Mesoterricola silvestris gen. nov., sp. nov., Mesoterricola sediminis sp. nov., Geothrix oryzae sp. nov., Geothrix edaphica sp. nov., Geothrix rubra sp. nov., and Geothrix limicola sp. nov., six novel members of Acidobacteriota isolated from soils.</title>
        <authorList>
            <person name="Itoh H."/>
            <person name="Sugisawa Y."/>
            <person name="Mise K."/>
            <person name="Xu Z."/>
            <person name="Kuniyasu M."/>
            <person name="Ushijima N."/>
            <person name="Kawano K."/>
            <person name="Kobayashi E."/>
            <person name="Shiratori Y."/>
            <person name="Masuda Y."/>
            <person name="Senoo K."/>
        </authorList>
    </citation>
    <scope>NUCLEOTIDE SEQUENCE [LARGE SCALE GENOMIC DNA]</scope>
    <source>
        <strain evidence="4">W79</strain>
    </source>
</reference>
<dbReference type="KEGG" id="msil:METEAL_01920"/>
<dbReference type="PROSITE" id="PS51371">
    <property type="entry name" value="CBS"/>
    <property type="match status" value="1"/>
</dbReference>
<dbReference type="EMBL" id="AP027080">
    <property type="protein sequence ID" value="BDU71018.1"/>
    <property type="molecule type" value="Genomic_DNA"/>
</dbReference>
<protein>
    <recommendedName>
        <fullName evidence="2">CBS domain-containing protein</fullName>
    </recommendedName>
</protein>
<organism evidence="3 4">
    <name type="scientific">Mesoterricola silvestris</name>
    <dbReference type="NCBI Taxonomy" id="2927979"/>
    <lineage>
        <taxon>Bacteria</taxon>
        <taxon>Pseudomonadati</taxon>
        <taxon>Acidobacteriota</taxon>
        <taxon>Holophagae</taxon>
        <taxon>Holophagales</taxon>
        <taxon>Holophagaceae</taxon>
        <taxon>Mesoterricola</taxon>
    </lineage>
</organism>
<dbReference type="Proteomes" id="UP001238179">
    <property type="component" value="Chromosome"/>
</dbReference>
<evidence type="ECO:0000313" key="3">
    <source>
        <dbReference type="EMBL" id="BDU71018.1"/>
    </source>
</evidence>
<dbReference type="SUPFAM" id="SSF53448">
    <property type="entry name" value="Nucleotide-diphospho-sugar transferases"/>
    <property type="match status" value="1"/>
</dbReference>
<dbReference type="Gene3D" id="3.10.580.10">
    <property type="entry name" value="CBS-domain"/>
    <property type="match status" value="1"/>
</dbReference>
<dbReference type="InterPro" id="IPR029044">
    <property type="entry name" value="Nucleotide-diphossugar_trans"/>
</dbReference>
<keyword evidence="4" id="KW-1185">Reference proteome</keyword>
<evidence type="ECO:0000259" key="2">
    <source>
        <dbReference type="PROSITE" id="PS51371"/>
    </source>
</evidence>
<gene>
    <name evidence="3" type="ORF">METEAL_01920</name>
</gene>
<accession>A0AA48K9Z9</accession>
<dbReference type="InterPro" id="IPR005835">
    <property type="entry name" value="NTP_transferase_dom"/>
</dbReference>
<dbReference type="Pfam" id="PF00571">
    <property type="entry name" value="CBS"/>
    <property type="match status" value="1"/>
</dbReference>
<dbReference type="InterPro" id="IPR000644">
    <property type="entry name" value="CBS_dom"/>
</dbReference>
<dbReference type="InterPro" id="IPR046342">
    <property type="entry name" value="CBS_dom_sf"/>
</dbReference>
<evidence type="ECO:0000256" key="1">
    <source>
        <dbReference type="PROSITE-ProRule" id="PRU00703"/>
    </source>
</evidence>
<dbReference type="CDD" id="cd06426">
    <property type="entry name" value="NTP_transferase_like_2"/>
    <property type="match status" value="1"/>
</dbReference>
<dbReference type="Pfam" id="PF00483">
    <property type="entry name" value="NTP_transferase"/>
    <property type="match status" value="1"/>
</dbReference>
<keyword evidence="1" id="KW-0129">CBS domain</keyword>
<dbReference type="Gene3D" id="3.90.550.10">
    <property type="entry name" value="Spore Coat Polysaccharide Biosynthesis Protein SpsA, Chain A"/>
    <property type="match status" value="1"/>
</dbReference>
<dbReference type="RefSeq" id="WP_316413914.1">
    <property type="nucleotide sequence ID" value="NZ_AP027080.1"/>
</dbReference>
<name>A0AA48K9Z9_9BACT</name>
<feature type="domain" description="CBS" evidence="2">
    <location>
        <begin position="76"/>
        <end position="133"/>
    </location>
</feature>
<dbReference type="InterPro" id="IPR050486">
    <property type="entry name" value="Mannose-1P_guanyltransferase"/>
</dbReference>
<proteinExistence type="predicted"/>